<reference evidence="4 5" key="1">
    <citation type="submission" date="2020-10" db="EMBL/GenBank/DDBJ databases">
        <title>ChiBAC.</title>
        <authorList>
            <person name="Zenner C."/>
            <person name="Hitch T.C.A."/>
            <person name="Clavel T."/>
        </authorList>
    </citation>
    <scope>NUCLEOTIDE SEQUENCE [LARGE SCALE GENOMIC DNA]</scope>
    <source>
        <strain evidence="4 5">DSM 109015</strain>
    </source>
</reference>
<feature type="transmembrane region" description="Helical" evidence="2">
    <location>
        <begin position="38"/>
        <end position="55"/>
    </location>
</feature>
<feature type="transmembrane region" description="Helical" evidence="2">
    <location>
        <begin position="165"/>
        <end position="183"/>
    </location>
</feature>
<dbReference type="Proteomes" id="UP000768567">
    <property type="component" value="Unassembled WGS sequence"/>
</dbReference>
<dbReference type="PANTHER" id="PTHR40448">
    <property type="entry name" value="TWO-COMPONENT SENSOR HISTIDINE KINASE"/>
    <property type="match status" value="1"/>
</dbReference>
<feature type="transmembrane region" description="Helical" evidence="2">
    <location>
        <begin position="122"/>
        <end position="144"/>
    </location>
</feature>
<evidence type="ECO:0000256" key="2">
    <source>
        <dbReference type="SAM" id="Phobius"/>
    </source>
</evidence>
<keyword evidence="2" id="KW-1133">Transmembrane helix</keyword>
<dbReference type="InterPro" id="IPR036890">
    <property type="entry name" value="HATPase_C_sf"/>
</dbReference>
<evidence type="ECO:0000313" key="5">
    <source>
        <dbReference type="Proteomes" id="UP000768567"/>
    </source>
</evidence>
<feature type="transmembrane region" description="Helical" evidence="2">
    <location>
        <begin position="88"/>
        <end position="110"/>
    </location>
</feature>
<dbReference type="SUPFAM" id="SSF55874">
    <property type="entry name" value="ATPase domain of HSP90 chaperone/DNA topoisomerase II/histidine kinase"/>
    <property type="match status" value="1"/>
</dbReference>
<feature type="transmembrane region" description="Helical" evidence="2">
    <location>
        <begin position="195"/>
        <end position="213"/>
    </location>
</feature>
<name>A0ABR9R1E5_9FIRM</name>
<accession>A0ABR9R1E5</accession>
<feature type="coiled-coil region" evidence="1">
    <location>
        <begin position="223"/>
        <end position="297"/>
    </location>
</feature>
<protein>
    <submittedName>
        <fullName evidence="4">GHKL domain-containing protein</fullName>
    </submittedName>
</protein>
<sequence>MNMLPNIPPFWSALAYWLACMLYVFLLPRRWRPVQTCLASLVNLAALTICMTVTAEWQDWAFNLGMIVTAALTAVPFFVLCRHSWRNAVYYCARAFILGGFTASLAWQLYALMILPRVGRQSALIEAAVILPMFAVMYLAMYLIERMHRTEMWELQVTTASSLTVASIALIIYIVSSISYLSIRTPFAGTTDADAFNVRTFAYLGGVAILYAYHLQICENHARQELTAMQNILQNQYANYQRSEESVELINRKYHDLKHQIAVLRREVKEGKNLEYLDRVEQEISAYEAENKTGNRVLDTILTTKSLHCRQNGIQLTCVADGAALDFMDVMDLSALFGNALDNAIEGVSVLPDDEQRLIHLSVARQKGFVSIRLENRCKETMHIEKGLPSTTKAEKGLHGYGLKSIQATVAKYGGSVTVHAENGWFELRILIPLLTV</sequence>
<dbReference type="InterPro" id="IPR032834">
    <property type="entry name" value="NatK-like_C"/>
</dbReference>
<gene>
    <name evidence="4" type="ORF">INF35_04125</name>
</gene>
<proteinExistence type="predicted"/>
<feature type="transmembrane region" description="Helical" evidence="2">
    <location>
        <begin position="6"/>
        <end position="26"/>
    </location>
</feature>
<dbReference type="PANTHER" id="PTHR40448:SF1">
    <property type="entry name" value="TWO-COMPONENT SENSOR HISTIDINE KINASE"/>
    <property type="match status" value="1"/>
</dbReference>
<dbReference type="CDD" id="cd16935">
    <property type="entry name" value="HATPase_AgrC-ComD-like"/>
    <property type="match status" value="1"/>
</dbReference>
<evidence type="ECO:0000259" key="3">
    <source>
        <dbReference type="Pfam" id="PF14501"/>
    </source>
</evidence>
<dbReference type="EMBL" id="JADCKC010000001">
    <property type="protein sequence ID" value="MBE5036971.1"/>
    <property type="molecule type" value="Genomic_DNA"/>
</dbReference>
<keyword evidence="1" id="KW-0175">Coiled coil</keyword>
<evidence type="ECO:0000313" key="4">
    <source>
        <dbReference type="EMBL" id="MBE5036971.1"/>
    </source>
</evidence>
<organism evidence="4 5">
    <name type="scientific">Gemmiger gallinarum</name>
    <dbReference type="NCBI Taxonomy" id="2779354"/>
    <lineage>
        <taxon>Bacteria</taxon>
        <taxon>Bacillati</taxon>
        <taxon>Bacillota</taxon>
        <taxon>Clostridia</taxon>
        <taxon>Eubacteriales</taxon>
        <taxon>Gemmiger</taxon>
    </lineage>
</organism>
<feature type="domain" description="Sensor histidine kinase NatK-like C-terminal" evidence="3">
    <location>
        <begin position="328"/>
        <end position="433"/>
    </location>
</feature>
<keyword evidence="2" id="KW-0812">Transmembrane</keyword>
<keyword evidence="5" id="KW-1185">Reference proteome</keyword>
<evidence type="ECO:0000256" key="1">
    <source>
        <dbReference type="SAM" id="Coils"/>
    </source>
</evidence>
<dbReference type="Gene3D" id="3.30.565.10">
    <property type="entry name" value="Histidine kinase-like ATPase, C-terminal domain"/>
    <property type="match status" value="1"/>
</dbReference>
<keyword evidence="2" id="KW-0472">Membrane</keyword>
<comment type="caution">
    <text evidence="4">The sequence shown here is derived from an EMBL/GenBank/DDBJ whole genome shotgun (WGS) entry which is preliminary data.</text>
</comment>
<feature type="transmembrane region" description="Helical" evidence="2">
    <location>
        <begin position="61"/>
        <end position="81"/>
    </location>
</feature>
<dbReference type="Pfam" id="PF14501">
    <property type="entry name" value="HATPase_c_5"/>
    <property type="match status" value="1"/>
</dbReference>